<keyword evidence="3" id="KW-1185">Reference proteome</keyword>
<comment type="caution">
    <text evidence="2">The sequence shown here is derived from an EMBL/GenBank/DDBJ whole genome shotgun (WGS) entry which is preliminary data.</text>
</comment>
<accession>A0A7J0EG41</accession>
<organism evidence="2 3">
    <name type="scientific">Actinidia rufa</name>
    <dbReference type="NCBI Taxonomy" id="165716"/>
    <lineage>
        <taxon>Eukaryota</taxon>
        <taxon>Viridiplantae</taxon>
        <taxon>Streptophyta</taxon>
        <taxon>Embryophyta</taxon>
        <taxon>Tracheophyta</taxon>
        <taxon>Spermatophyta</taxon>
        <taxon>Magnoliopsida</taxon>
        <taxon>eudicotyledons</taxon>
        <taxon>Gunneridae</taxon>
        <taxon>Pentapetalae</taxon>
        <taxon>asterids</taxon>
        <taxon>Ericales</taxon>
        <taxon>Actinidiaceae</taxon>
        <taxon>Actinidia</taxon>
    </lineage>
</organism>
<dbReference type="EMBL" id="BJWL01000004">
    <property type="protein sequence ID" value="GFY85421.1"/>
    <property type="molecule type" value="Genomic_DNA"/>
</dbReference>
<gene>
    <name evidence="2" type="ORF">Acr_04g0001590</name>
</gene>
<proteinExistence type="predicted"/>
<dbReference type="PANTHER" id="PTHR46250:SF15">
    <property type="entry name" value="OS01G0523800 PROTEIN"/>
    <property type="match status" value="1"/>
</dbReference>
<protein>
    <recommendedName>
        <fullName evidence="4">Myb-like domain-containing protein</fullName>
    </recommendedName>
</protein>
<dbReference type="AlphaFoldDB" id="A0A7J0EG41"/>
<evidence type="ECO:0000313" key="3">
    <source>
        <dbReference type="Proteomes" id="UP000585474"/>
    </source>
</evidence>
<evidence type="ECO:0000256" key="1">
    <source>
        <dbReference type="SAM" id="MobiDB-lite"/>
    </source>
</evidence>
<feature type="region of interest" description="Disordered" evidence="1">
    <location>
        <begin position="130"/>
        <end position="150"/>
    </location>
</feature>
<evidence type="ECO:0000313" key="2">
    <source>
        <dbReference type="EMBL" id="GFY85421.1"/>
    </source>
</evidence>
<dbReference type="Proteomes" id="UP000585474">
    <property type="component" value="Unassembled WGS sequence"/>
</dbReference>
<feature type="region of interest" description="Disordered" evidence="1">
    <location>
        <begin position="1"/>
        <end position="25"/>
    </location>
</feature>
<dbReference type="PANTHER" id="PTHR46250">
    <property type="entry name" value="MYB/SANT-LIKE DNA-BINDING DOMAIN PROTEIN-RELATED"/>
    <property type="match status" value="1"/>
</dbReference>
<dbReference type="OrthoDB" id="1748457at2759"/>
<sequence length="190" mass="21278">MENDISNPSKKAKPNKGAASKTVCRRSWTRNEEEVLINALKDIVALGMKMLDVMNEEAWDDYVKKDVDAKSLRNKSWPFYEDWLIIFGKDRATGEFAESAADAVENMDKEDEVGESVPLDSLGVGGMECSNSVTHHPTASSEKRKENKRARAADTLVEGLTNFADKLCHVMEKADNRMEFIGSRMGYAHD</sequence>
<feature type="compositionally biased region" description="Polar residues" evidence="1">
    <location>
        <begin position="130"/>
        <end position="140"/>
    </location>
</feature>
<evidence type="ECO:0008006" key="4">
    <source>
        <dbReference type="Google" id="ProtNLM"/>
    </source>
</evidence>
<reference evidence="2 3" key="1">
    <citation type="submission" date="2019-07" db="EMBL/GenBank/DDBJ databases">
        <title>De Novo Assembly of kiwifruit Actinidia rufa.</title>
        <authorList>
            <person name="Sugita-Konishi S."/>
            <person name="Sato K."/>
            <person name="Mori E."/>
            <person name="Abe Y."/>
            <person name="Kisaki G."/>
            <person name="Hamano K."/>
            <person name="Suezawa K."/>
            <person name="Otani M."/>
            <person name="Fukuda T."/>
            <person name="Manabe T."/>
            <person name="Gomi K."/>
            <person name="Tabuchi M."/>
            <person name="Akimitsu K."/>
            <person name="Kataoka I."/>
        </authorList>
    </citation>
    <scope>NUCLEOTIDE SEQUENCE [LARGE SCALE GENOMIC DNA]</scope>
    <source>
        <strain evidence="3">cv. Fuchu</strain>
    </source>
</reference>
<name>A0A7J0EG41_9ERIC</name>
<feature type="compositionally biased region" description="Basic and acidic residues" evidence="1">
    <location>
        <begin position="141"/>
        <end position="150"/>
    </location>
</feature>